<dbReference type="Proteomes" id="UP000028715">
    <property type="component" value="Unassembled WGS sequence"/>
</dbReference>
<feature type="transmembrane region" description="Helical" evidence="1">
    <location>
        <begin position="382"/>
        <end position="403"/>
    </location>
</feature>
<accession>A0A085ZKY7</accession>
<proteinExistence type="predicted"/>
<keyword evidence="3" id="KW-1185">Reference proteome</keyword>
<dbReference type="AlphaFoldDB" id="A0A085ZKY7"/>
<evidence type="ECO:0000256" key="1">
    <source>
        <dbReference type="SAM" id="Phobius"/>
    </source>
</evidence>
<dbReference type="EMBL" id="JPRL01000001">
    <property type="protein sequence ID" value="KFF05101.1"/>
    <property type="molecule type" value="Genomic_DNA"/>
</dbReference>
<comment type="caution">
    <text evidence="2">The sequence shown here is derived from an EMBL/GenBank/DDBJ whole genome shotgun (WGS) entry which is preliminary data.</text>
</comment>
<keyword evidence="1" id="KW-1133">Transmembrane helix</keyword>
<evidence type="ECO:0000313" key="2">
    <source>
        <dbReference type="EMBL" id="KFF05101.1"/>
    </source>
</evidence>
<organism evidence="2 3">
    <name type="scientific">Flavobacterium reichenbachii</name>
    <dbReference type="NCBI Taxonomy" id="362418"/>
    <lineage>
        <taxon>Bacteria</taxon>
        <taxon>Pseudomonadati</taxon>
        <taxon>Bacteroidota</taxon>
        <taxon>Flavobacteriia</taxon>
        <taxon>Flavobacteriales</taxon>
        <taxon>Flavobacteriaceae</taxon>
        <taxon>Flavobacterium</taxon>
    </lineage>
</organism>
<sequence length="410" mass="46647">MKLNKIILLLLLLVANVCFGQFKTIGKLKKVSQNGFHEILLSPEIRSYSNQDLSDIRIIDSKEKEVPYFIQNSTNSSSSNFEEYTVISKKTEPKKSTSIIIAVPAGKNNKALSLFIANSDVIKTYSVSGSNDQKEWFGISDAQSLYDLSSSTEASVIKTISYPLSTYKYLKIVFDDKKTLPINVLKIGNFTTNITTHSFQEITPKKLLTTEIPSEKETEVHILFNAPQIINQIVFEISKPTYYNRKAILYKKTTQQIKRKSIIVEEELASFELNSNVKNSFTIPEIFEKEVFIRIKNQDNLPLQISSLKFNQNPISLIADLTANENYTMKTGNKNLMQPEYDLSNFKNNISGILPQTSIYDVHQTAQAKTETQKRAFWEEPWFMWICIAAGGITILLFTASLIKDLKKQN</sequence>
<keyword evidence="1" id="KW-0812">Transmembrane</keyword>
<dbReference type="STRING" id="362418.IW19_05965"/>
<reference evidence="2 3" key="1">
    <citation type="submission" date="2014-07" db="EMBL/GenBank/DDBJ databases">
        <title>Genome of Flavobacterium reichenbachii LMG 25512.</title>
        <authorList>
            <person name="Stropko S.J."/>
            <person name="Pipes S.E."/>
            <person name="Newman J.D."/>
        </authorList>
    </citation>
    <scope>NUCLEOTIDE SEQUENCE [LARGE SCALE GENOMIC DNA]</scope>
    <source>
        <strain evidence="2 3">LMG 25512</strain>
    </source>
</reference>
<dbReference type="eggNOG" id="ENOG502Z9BT">
    <property type="taxonomic scope" value="Bacteria"/>
</dbReference>
<protein>
    <recommendedName>
        <fullName evidence="4">DUF3999 domain-containing protein</fullName>
    </recommendedName>
</protein>
<dbReference type="RefSeq" id="WP_035682166.1">
    <property type="nucleotide sequence ID" value="NZ_JPRL01000001.1"/>
</dbReference>
<name>A0A085ZKY7_9FLAO</name>
<evidence type="ECO:0000313" key="3">
    <source>
        <dbReference type="Proteomes" id="UP000028715"/>
    </source>
</evidence>
<keyword evidence="1" id="KW-0472">Membrane</keyword>
<dbReference type="OrthoDB" id="994644at2"/>
<evidence type="ECO:0008006" key="4">
    <source>
        <dbReference type="Google" id="ProtNLM"/>
    </source>
</evidence>
<gene>
    <name evidence="2" type="ORF">IW19_05965</name>
</gene>